<sequence>AIGRVCDTCESLVTREDVLRDLVPALFKAMEQEHRVVFNACRALTIVVKAAYQISKDQGTVETEEPETYILSPVFEEMIKRLIIKLDCANAGENNLRISGYEALMELIKNSPKDCYLHIQQYAMDVLQRLQHVLGIEGDAISSIADSVLSALLQIMQRCPDTAYVKDGALMAVSTLIEVMGVNFAKYMEQFKPLLCNALGTHEEHQICQAAIGVISDLCHALKKEVRHAFEDKIAPLMDDMVSLLLQILQDANVKHAVKPLVVGFFGDIAIALGPNYNRYLNYTVEYLMNAVNAAQITNSDDLEQVEYAESLRDNCISCFTGIVQAMRSSQEGLQQLIPVVPQMVKLIAMVAESGNLSSDDLQGKTCGLVGNFIEVFGKDILPLLDTPSTSDDIQGTTCGSLEILPLLDTPAINGLLQRCQRSKVQNAKSLGVWASRELSHLKRQANAV</sequence>
<organism evidence="1 2">
    <name type="scientific">Panagrolaimus sp. PS1159</name>
    <dbReference type="NCBI Taxonomy" id="55785"/>
    <lineage>
        <taxon>Eukaryota</taxon>
        <taxon>Metazoa</taxon>
        <taxon>Ecdysozoa</taxon>
        <taxon>Nematoda</taxon>
        <taxon>Chromadorea</taxon>
        <taxon>Rhabditida</taxon>
        <taxon>Tylenchina</taxon>
        <taxon>Panagrolaimomorpha</taxon>
        <taxon>Panagrolaimoidea</taxon>
        <taxon>Panagrolaimidae</taxon>
        <taxon>Panagrolaimus</taxon>
    </lineage>
</organism>
<evidence type="ECO:0000313" key="1">
    <source>
        <dbReference type="Proteomes" id="UP000887580"/>
    </source>
</evidence>
<accession>A0AC35FYU5</accession>
<name>A0AC35FYU5_9BILA</name>
<dbReference type="Proteomes" id="UP000887580">
    <property type="component" value="Unplaced"/>
</dbReference>
<reference evidence="2" key="1">
    <citation type="submission" date="2022-11" db="UniProtKB">
        <authorList>
            <consortium name="WormBaseParasite"/>
        </authorList>
    </citation>
    <scope>IDENTIFICATION</scope>
</reference>
<dbReference type="WBParaSite" id="PS1159_v2.g22316.t1">
    <property type="protein sequence ID" value="PS1159_v2.g22316.t1"/>
    <property type="gene ID" value="PS1159_v2.g22316"/>
</dbReference>
<protein>
    <submittedName>
        <fullName evidence="2">Importin beta</fullName>
    </submittedName>
</protein>
<proteinExistence type="predicted"/>
<evidence type="ECO:0000313" key="2">
    <source>
        <dbReference type="WBParaSite" id="PS1159_v2.g22316.t1"/>
    </source>
</evidence>